<gene>
    <name evidence="2" type="ORF">GQF01_12130</name>
</gene>
<keyword evidence="1" id="KW-0472">Membrane</keyword>
<keyword evidence="3" id="KW-1185">Reference proteome</keyword>
<reference evidence="2 3" key="1">
    <citation type="submission" date="2019-12" db="EMBL/GenBank/DDBJ databases">
        <title>Paenibacillus sp. nov. sp. isolated from soil.</title>
        <authorList>
            <person name="Kim J."/>
            <person name="Jeong S.E."/>
            <person name="Jung H.S."/>
            <person name="Jeon C.O."/>
        </authorList>
    </citation>
    <scope>NUCLEOTIDE SEQUENCE [LARGE SCALE GENOMIC DNA]</scope>
    <source>
        <strain evidence="2 3">5J-6</strain>
    </source>
</reference>
<dbReference type="Gene3D" id="2.40.50.660">
    <property type="match status" value="1"/>
</dbReference>
<evidence type="ECO:0000313" key="3">
    <source>
        <dbReference type="Proteomes" id="UP000481087"/>
    </source>
</evidence>
<protein>
    <submittedName>
        <fullName evidence="2">DUF2500 family protein</fullName>
    </submittedName>
</protein>
<accession>A0A6L8UZI2</accession>
<proteinExistence type="predicted"/>
<name>A0A6L8UZI2_9BACL</name>
<sequence>MPGFNTFPSHSDGDLFMIIFTIIAVLIGGFILFSIIKGVMKWSSNNASPIHNLTCKVVAKRMQVSGGSGDSSANTSYYATFEFEDRQRLELRVGRDQFGYIVEGDQGILTYQGSRFKGFSRQLSFQG</sequence>
<dbReference type="Pfam" id="PF10694">
    <property type="entry name" value="DUF2500"/>
    <property type="match status" value="1"/>
</dbReference>
<dbReference type="Proteomes" id="UP000481087">
    <property type="component" value="Unassembled WGS sequence"/>
</dbReference>
<evidence type="ECO:0000256" key="1">
    <source>
        <dbReference type="SAM" id="Phobius"/>
    </source>
</evidence>
<feature type="transmembrane region" description="Helical" evidence="1">
    <location>
        <begin position="15"/>
        <end position="36"/>
    </location>
</feature>
<organism evidence="2 3">
    <name type="scientific">Paenibacillus silvestris</name>
    <dbReference type="NCBI Taxonomy" id="2606219"/>
    <lineage>
        <taxon>Bacteria</taxon>
        <taxon>Bacillati</taxon>
        <taxon>Bacillota</taxon>
        <taxon>Bacilli</taxon>
        <taxon>Bacillales</taxon>
        <taxon>Paenibacillaceae</taxon>
        <taxon>Paenibacillus</taxon>
    </lineage>
</organism>
<dbReference type="InterPro" id="IPR019635">
    <property type="entry name" value="DUF2500"/>
</dbReference>
<dbReference type="EMBL" id="WTUZ01000015">
    <property type="protein sequence ID" value="MZQ82852.1"/>
    <property type="molecule type" value="Genomic_DNA"/>
</dbReference>
<keyword evidence="1" id="KW-1133">Transmembrane helix</keyword>
<dbReference type="AlphaFoldDB" id="A0A6L8UZI2"/>
<comment type="caution">
    <text evidence="2">The sequence shown here is derived from an EMBL/GenBank/DDBJ whole genome shotgun (WGS) entry which is preliminary data.</text>
</comment>
<keyword evidence="1" id="KW-0812">Transmembrane</keyword>
<evidence type="ECO:0000313" key="2">
    <source>
        <dbReference type="EMBL" id="MZQ82852.1"/>
    </source>
</evidence>